<dbReference type="PANTHER" id="PTHR43420">
    <property type="entry name" value="ACETYLTRANSFERASE"/>
    <property type="match status" value="1"/>
</dbReference>
<sequence length="217" mass="25051">MSQSENYNSIYIRNMEIDDIAPVYHLGEDIFTSDLYPYLYRTWDEWEVIGLYNTDPEYCLVAEIDEQLAGFVLGTIINKATWTYGYIIWLGVNPNFQRRGVGDKLVDKLVERMIEDGVRFMLVDTDPANTPAVKFFTRKGFGNTRQHVFLSMNLSKHEYYGRLIAYEREKAERSAYKRSRRRPSTKTSEAVSEAATKVMVTDSELPDVSNPDISPIS</sequence>
<evidence type="ECO:0000259" key="4">
    <source>
        <dbReference type="PROSITE" id="PS51186"/>
    </source>
</evidence>
<evidence type="ECO:0000313" key="5">
    <source>
        <dbReference type="EMBL" id="MFB2835783.1"/>
    </source>
</evidence>
<evidence type="ECO:0000256" key="1">
    <source>
        <dbReference type="ARBA" id="ARBA00022679"/>
    </source>
</evidence>
<dbReference type="EMBL" id="JBHFNT010000121">
    <property type="protein sequence ID" value="MFB2835783.1"/>
    <property type="molecule type" value="Genomic_DNA"/>
</dbReference>
<proteinExistence type="predicted"/>
<dbReference type="RefSeq" id="WP_413278187.1">
    <property type="nucleotide sequence ID" value="NZ_JBHFNT010000121.1"/>
</dbReference>
<keyword evidence="2 5" id="KW-0012">Acyltransferase</keyword>
<dbReference type="SUPFAM" id="SSF55729">
    <property type="entry name" value="Acyl-CoA N-acyltransferases (Nat)"/>
    <property type="match status" value="1"/>
</dbReference>
<keyword evidence="6" id="KW-1185">Reference proteome</keyword>
<dbReference type="InterPro" id="IPR016181">
    <property type="entry name" value="Acyl_CoA_acyltransferase"/>
</dbReference>
<dbReference type="PROSITE" id="PS51186">
    <property type="entry name" value="GNAT"/>
    <property type="match status" value="1"/>
</dbReference>
<feature type="domain" description="N-acetyltransferase" evidence="4">
    <location>
        <begin position="10"/>
        <end position="165"/>
    </location>
</feature>
<comment type="caution">
    <text evidence="5">The sequence shown here is derived from an EMBL/GenBank/DDBJ whole genome shotgun (WGS) entry which is preliminary data.</text>
</comment>
<dbReference type="Pfam" id="PF00583">
    <property type="entry name" value="Acetyltransf_1"/>
    <property type="match status" value="1"/>
</dbReference>
<organism evidence="5 6">
    <name type="scientific">Floridaenema evergladense BLCC-F167</name>
    <dbReference type="NCBI Taxonomy" id="3153639"/>
    <lineage>
        <taxon>Bacteria</taxon>
        <taxon>Bacillati</taxon>
        <taxon>Cyanobacteriota</taxon>
        <taxon>Cyanophyceae</taxon>
        <taxon>Oscillatoriophycideae</taxon>
        <taxon>Aerosakkonematales</taxon>
        <taxon>Aerosakkonemataceae</taxon>
        <taxon>Floridanema</taxon>
        <taxon>Floridanema evergladense</taxon>
    </lineage>
</organism>
<keyword evidence="1 5" id="KW-0808">Transferase</keyword>
<dbReference type="CDD" id="cd04301">
    <property type="entry name" value="NAT_SF"/>
    <property type="match status" value="1"/>
</dbReference>
<dbReference type="Proteomes" id="UP001576780">
    <property type="component" value="Unassembled WGS sequence"/>
</dbReference>
<dbReference type="Gene3D" id="3.40.630.30">
    <property type="match status" value="1"/>
</dbReference>
<dbReference type="EC" id="2.3.-.-" evidence="5"/>
<dbReference type="InterPro" id="IPR050680">
    <property type="entry name" value="YpeA/RimI_acetyltransf"/>
</dbReference>
<dbReference type="InterPro" id="IPR000182">
    <property type="entry name" value="GNAT_dom"/>
</dbReference>
<evidence type="ECO:0000256" key="2">
    <source>
        <dbReference type="ARBA" id="ARBA00023315"/>
    </source>
</evidence>
<feature type="region of interest" description="Disordered" evidence="3">
    <location>
        <begin position="172"/>
        <end position="217"/>
    </location>
</feature>
<protein>
    <submittedName>
        <fullName evidence="5">GNAT family N-acetyltransferase</fullName>
        <ecNumber evidence="5">2.3.-.-</ecNumber>
    </submittedName>
</protein>
<reference evidence="5 6" key="1">
    <citation type="submission" date="2024-09" db="EMBL/GenBank/DDBJ databases">
        <title>Floridaenema gen nov. (Aerosakkonemataceae, Aerosakkonematales ord. nov., Cyanobacteria) from benthic tropical and subtropical fresh waters, with the description of four new species.</title>
        <authorList>
            <person name="Moretto J.A."/>
            <person name="Berthold D.E."/>
            <person name="Lefler F.W."/>
            <person name="Huang I.-S."/>
            <person name="Laughinghouse H. IV."/>
        </authorList>
    </citation>
    <scope>NUCLEOTIDE SEQUENCE [LARGE SCALE GENOMIC DNA]</scope>
    <source>
        <strain evidence="5 6">BLCC-F167</strain>
    </source>
</reference>
<gene>
    <name evidence="5" type="ORF">ACE1CA_14730</name>
</gene>
<evidence type="ECO:0000256" key="3">
    <source>
        <dbReference type="SAM" id="MobiDB-lite"/>
    </source>
</evidence>
<name>A0ABV4WL21_9CYAN</name>
<accession>A0ABV4WL21</accession>
<evidence type="ECO:0000313" key="6">
    <source>
        <dbReference type="Proteomes" id="UP001576780"/>
    </source>
</evidence>
<dbReference type="GO" id="GO:0016746">
    <property type="term" value="F:acyltransferase activity"/>
    <property type="evidence" value="ECO:0007669"/>
    <property type="project" value="UniProtKB-KW"/>
</dbReference>